<dbReference type="InterPro" id="IPR036875">
    <property type="entry name" value="Znf_CCHC_sf"/>
</dbReference>
<gene>
    <name evidence="5" type="primary">LOC114773212</name>
</gene>
<dbReference type="GO" id="GO:0003676">
    <property type="term" value="F:nucleic acid binding"/>
    <property type="evidence" value="ECO:0007669"/>
    <property type="project" value="InterPro"/>
</dbReference>
<dbReference type="AlphaFoldDB" id="A0AAY4D6X3"/>
<evidence type="ECO:0000256" key="2">
    <source>
        <dbReference type="SAM" id="Coils"/>
    </source>
</evidence>
<dbReference type="InterPro" id="IPR003309">
    <property type="entry name" value="SCAN_dom"/>
</dbReference>
<dbReference type="Gene3D" id="1.10.4020.10">
    <property type="entry name" value="DNA breaking-rejoining enzymes"/>
    <property type="match status" value="1"/>
</dbReference>
<name>A0AAY4D6X3_9TELE</name>
<dbReference type="Proteomes" id="UP000694580">
    <property type="component" value="Unplaced"/>
</dbReference>
<dbReference type="Pfam" id="PF02023">
    <property type="entry name" value="SCAN"/>
    <property type="match status" value="1"/>
</dbReference>
<feature type="domain" description="CCHC-type" evidence="3">
    <location>
        <begin position="302"/>
        <end position="317"/>
    </location>
</feature>
<accession>A0AAY4D6X3</accession>
<reference evidence="5" key="1">
    <citation type="submission" date="2025-08" db="UniProtKB">
        <authorList>
            <consortium name="Ensembl"/>
        </authorList>
    </citation>
    <scope>IDENTIFICATION</scope>
</reference>
<dbReference type="GeneTree" id="ENSGT00940000165751"/>
<dbReference type="PANTHER" id="PTHR46888:SF13">
    <property type="entry name" value="RIBONUCLEASE H"/>
    <property type="match status" value="1"/>
</dbReference>
<dbReference type="GO" id="GO:0008270">
    <property type="term" value="F:zinc ion binding"/>
    <property type="evidence" value="ECO:0007669"/>
    <property type="project" value="UniProtKB-KW"/>
</dbReference>
<dbReference type="Ensembl" id="ENSDCDT00010051252.1">
    <property type="protein sequence ID" value="ENSDCDP00010041305.1"/>
    <property type="gene ID" value="ENSDCDG00010026231.1"/>
</dbReference>
<evidence type="ECO:0000256" key="1">
    <source>
        <dbReference type="PROSITE-ProRule" id="PRU00047"/>
    </source>
</evidence>
<organism evidence="5 6">
    <name type="scientific">Denticeps clupeoides</name>
    <name type="common">denticle herring</name>
    <dbReference type="NCBI Taxonomy" id="299321"/>
    <lineage>
        <taxon>Eukaryota</taxon>
        <taxon>Metazoa</taxon>
        <taxon>Chordata</taxon>
        <taxon>Craniata</taxon>
        <taxon>Vertebrata</taxon>
        <taxon>Euteleostomi</taxon>
        <taxon>Actinopterygii</taxon>
        <taxon>Neopterygii</taxon>
        <taxon>Teleostei</taxon>
        <taxon>Clupei</taxon>
        <taxon>Clupeiformes</taxon>
        <taxon>Denticipitoidei</taxon>
        <taxon>Denticipitidae</taxon>
        <taxon>Denticeps</taxon>
    </lineage>
</organism>
<keyword evidence="1" id="KW-0863">Zinc-finger</keyword>
<evidence type="ECO:0000313" key="5">
    <source>
        <dbReference type="Ensembl" id="ENSDCDP00010041305.1"/>
    </source>
</evidence>
<dbReference type="SMART" id="SM00343">
    <property type="entry name" value="ZnF_C2HC"/>
    <property type="match status" value="1"/>
</dbReference>
<sequence>MSLQEKQMQLEAAKLRADREARGLREKELAHQLQLKQLELEEHDRERQLHLKQMELEERDRERQFERERQERDLEFKRLELELASKSVLSVESQTPVFDVSRHIRLVPPFSEDEVEKYFSHFERVATTLQWPKVVWTLLLQCVLVGKAQEVYSSLSLQQSSDYDVVKTSILNAYELVPEAYRQRFRKSRKGEQITYVEFAREKEALFNRWCVSSKVSTWEQLRELILLEEFKNCVPEAVATHLNDQKESTLAQAAICADEFVLTHKVVFCSVSRKPDRDVSFRRDRNVFRSSPVSFSDGRACFYCHETGHLIAKCPKLLKKHGSPPKSSPKGVGFVQSAVSVPTIVDPVYEPFVLAGTVSAAAGNSSAVPVRILRDTGAAQSFVLANVWPFSDDTFCGSYVLVRGIELGIVKVPLHVLNLHCALFSGSCKVAVRPELPMQGIDFILGNDLAGGKVLPLPEVIDNPAVPPSSVVPGYESVFPACAVTRAQARRQSTDELCDTFMAVSDPLVSRAAPSDGGVVEGAPRTRAVNVHDDETMSLPYPCSCCS</sequence>
<dbReference type="PROSITE" id="PS50158">
    <property type="entry name" value="ZF_CCHC"/>
    <property type="match status" value="1"/>
</dbReference>
<protein>
    <recommendedName>
        <fullName evidence="7">CCHC-type domain-containing protein</fullName>
    </recommendedName>
</protein>
<evidence type="ECO:0000259" key="3">
    <source>
        <dbReference type="PROSITE" id="PS50158"/>
    </source>
</evidence>
<keyword evidence="1" id="KW-0862">Zinc</keyword>
<evidence type="ECO:0000259" key="4">
    <source>
        <dbReference type="PROSITE" id="PS50804"/>
    </source>
</evidence>
<dbReference type="SUPFAM" id="SSF47353">
    <property type="entry name" value="Retrovirus capsid dimerization domain-like"/>
    <property type="match status" value="1"/>
</dbReference>
<feature type="coiled-coil region" evidence="2">
    <location>
        <begin position="21"/>
        <end position="71"/>
    </location>
</feature>
<dbReference type="InterPro" id="IPR038269">
    <property type="entry name" value="SCAN_sf"/>
</dbReference>
<reference evidence="5" key="2">
    <citation type="submission" date="2025-09" db="UniProtKB">
        <authorList>
            <consortium name="Ensembl"/>
        </authorList>
    </citation>
    <scope>IDENTIFICATION</scope>
</reference>
<feature type="domain" description="SCAN box" evidence="4">
    <location>
        <begin position="182"/>
        <end position="261"/>
    </location>
</feature>
<evidence type="ECO:0008006" key="7">
    <source>
        <dbReference type="Google" id="ProtNLM"/>
    </source>
</evidence>
<proteinExistence type="predicted"/>
<dbReference type="SUPFAM" id="SSF57756">
    <property type="entry name" value="Retrovirus zinc finger-like domains"/>
    <property type="match status" value="1"/>
</dbReference>
<keyword evidence="1" id="KW-0479">Metal-binding</keyword>
<dbReference type="Gene3D" id="4.10.60.10">
    <property type="entry name" value="Zinc finger, CCHC-type"/>
    <property type="match status" value="1"/>
</dbReference>
<dbReference type="PROSITE" id="PS50804">
    <property type="entry name" value="SCAN_BOX"/>
    <property type="match status" value="1"/>
</dbReference>
<keyword evidence="6" id="KW-1185">Reference proteome</keyword>
<keyword evidence="2" id="KW-0175">Coiled coil</keyword>
<evidence type="ECO:0000313" key="6">
    <source>
        <dbReference type="Proteomes" id="UP000694580"/>
    </source>
</evidence>
<dbReference type="InterPro" id="IPR001878">
    <property type="entry name" value="Znf_CCHC"/>
</dbReference>
<dbReference type="PANTHER" id="PTHR46888">
    <property type="entry name" value="ZINC KNUCKLE DOMAINCONTAINING PROTEIN-RELATED"/>
    <property type="match status" value="1"/>
</dbReference>